<keyword evidence="2" id="KW-1133">Transmembrane helix</keyword>
<accession>A0A117EH58</accession>
<keyword evidence="2" id="KW-0472">Membrane</keyword>
<evidence type="ECO:0000313" key="5">
    <source>
        <dbReference type="Proteomes" id="UP000067448"/>
    </source>
</evidence>
<evidence type="ECO:0000256" key="1">
    <source>
        <dbReference type="SAM" id="MobiDB-lite"/>
    </source>
</evidence>
<keyword evidence="2" id="KW-0812">Transmembrane</keyword>
<dbReference type="InterPro" id="IPR011646">
    <property type="entry name" value="KAP_P-loop"/>
</dbReference>
<feature type="compositionally biased region" description="Basic and acidic residues" evidence="1">
    <location>
        <begin position="842"/>
        <end position="860"/>
    </location>
</feature>
<feature type="region of interest" description="Disordered" evidence="1">
    <location>
        <begin position="768"/>
        <end position="810"/>
    </location>
</feature>
<comment type="caution">
    <text evidence="4">The sequence shown here is derived from an EMBL/GenBank/DDBJ whole genome shotgun (WGS) entry which is preliminary data.</text>
</comment>
<organism evidence="4 5">
    <name type="scientific">Streptomyces scabiei</name>
    <dbReference type="NCBI Taxonomy" id="1930"/>
    <lineage>
        <taxon>Bacteria</taxon>
        <taxon>Bacillati</taxon>
        <taxon>Actinomycetota</taxon>
        <taxon>Actinomycetes</taxon>
        <taxon>Kitasatosporales</taxon>
        <taxon>Streptomycetaceae</taxon>
        <taxon>Streptomyces</taxon>
    </lineage>
</organism>
<feature type="region of interest" description="Disordered" evidence="1">
    <location>
        <begin position="840"/>
        <end position="860"/>
    </location>
</feature>
<feature type="compositionally biased region" description="Low complexity" evidence="1">
    <location>
        <begin position="773"/>
        <end position="784"/>
    </location>
</feature>
<evidence type="ECO:0000259" key="3">
    <source>
        <dbReference type="Pfam" id="PF07693"/>
    </source>
</evidence>
<gene>
    <name evidence="4" type="ORF">SsS58_08652</name>
</gene>
<protein>
    <submittedName>
        <fullName evidence="4">KAP family P-loop domain protein</fullName>
    </submittedName>
</protein>
<feature type="transmembrane region" description="Helical" evidence="2">
    <location>
        <begin position="101"/>
        <end position="118"/>
    </location>
</feature>
<dbReference type="EMBL" id="BCMM01000088">
    <property type="protein sequence ID" value="GAQ68193.1"/>
    <property type="molecule type" value="Genomic_DNA"/>
</dbReference>
<name>A0A117EH58_STRSC</name>
<evidence type="ECO:0000313" key="4">
    <source>
        <dbReference type="EMBL" id="GAQ68193.1"/>
    </source>
</evidence>
<dbReference type="Proteomes" id="UP000067448">
    <property type="component" value="Unassembled WGS sequence"/>
</dbReference>
<proteinExistence type="predicted"/>
<dbReference type="SUPFAM" id="SSF52540">
    <property type="entry name" value="P-loop containing nucleoside triphosphate hydrolases"/>
    <property type="match status" value="1"/>
</dbReference>
<reference evidence="4 5" key="2">
    <citation type="journal article" date="2016" name="Genome Announc.">
        <title>Draft Genome Sequences of Streptomyces scabiei S58, Streptomyces turgidiscabies T45, and Streptomyces acidiscabies a10, the Pathogens of Potato Common Scab, Isolated in Japan.</title>
        <authorList>
            <person name="Tomihama T."/>
            <person name="Nishi Y."/>
            <person name="Sakai M."/>
            <person name="Ikenaga M."/>
            <person name="Okubo T."/>
            <person name="Ikeda S."/>
        </authorList>
    </citation>
    <scope>NUCLEOTIDE SEQUENCE [LARGE SCALE GENOMIC DNA]</scope>
    <source>
        <strain evidence="4 5">S58</strain>
    </source>
</reference>
<reference evidence="5" key="1">
    <citation type="submission" date="2015-11" db="EMBL/GenBank/DDBJ databases">
        <authorList>
            <consortium name="Cross-ministerial Strategic Innovation Promotion Program (SIP) consortium"/>
            <person name="Tomihama T."/>
            <person name="Ikenaga M."/>
            <person name="Sakai M."/>
            <person name="Okubo T."/>
            <person name="Ikeda S."/>
        </authorList>
    </citation>
    <scope>NUCLEOTIDE SEQUENCE [LARGE SCALE GENOMIC DNA]</scope>
    <source>
        <strain evidence="5">S58</strain>
    </source>
</reference>
<reference evidence="5" key="3">
    <citation type="submission" date="2016-02" db="EMBL/GenBank/DDBJ databases">
        <title>Draft genome of pathogenic Streptomyces sp. in Japan.</title>
        <authorList>
            <person name="Tomihama T."/>
            <person name="Ikenaga M."/>
            <person name="Sakai M."/>
            <person name="Okubo T."/>
            <person name="Ikeda S."/>
        </authorList>
    </citation>
    <scope>NUCLEOTIDE SEQUENCE [LARGE SCALE GENOMIC DNA]</scope>
    <source>
        <strain evidence="5">S58</strain>
    </source>
</reference>
<evidence type="ECO:0000256" key="2">
    <source>
        <dbReference type="SAM" id="Phobius"/>
    </source>
</evidence>
<dbReference type="InterPro" id="IPR027417">
    <property type="entry name" value="P-loop_NTPase"/>
</dbReference>
<sequence length="1306" mass="145430">MFGAGENARMSVWDEEPDCLRLFYDLAVAEALRNEDIQAYLALGRPEIDASALRRVMREDGVADAVLDGETRYERLWRLGHRLDSSRAEFRTVAARCTPRLFLSTVFLAALLRALLSVTVGTAWWGDLLLLSWVALTGFIEFREATGRDNFRHQLRAAFLYVRWCRRAVQTYPRLAHWCYFRLSRRLVPRMRREITNLLGPEHDSLLVTRHHRGLLHAHDPGFWVSSRVEESLRHKLDQVDGGAIALCGPRGVGKTTLLRKACEGRLEGIWTPGHFQVIVQTPANYRPEEFLLSLFQQVCRAFLDRFGQGAHEPFLLRIRPTGLGRRLLRWTSLVIRCSAGVFLIALGLENWARNTYRWAESEGRVATVHWLGRFQDAYHSAWQEHPGITRTAFVFLGVLIIVWALPRPLFAGPGRKHLVRACHNYLHLLRHLQTSGTTHNAGLTAASALSFGLARTSGSSSRALTYPELVVEFRELLTQISEYIRQENGHRVFIGIDELDRLGSTEQARAFLAEIKAIFAIPNVYFLLSVSEDVGAAFMRRGLPVRDVTDSSLEDILHIEPRTLEEARELLQTRVPGFTDPFVALVYALSGGIPRDLIRFTRKVVEIRHRTETTDLRSIAGCLLLEEVAETLSSFRVVLGSQPHDAAWGVLLHDLHGAVDRLRLVPPGTDVRRTLHRELHRLVSEEAPADDGPRAHWAELSAYMLFAMTVVDVFVPRRSDDETGPNRLLTDTGRLKELGAARLELGVSAGSARLALERLRAGWQLHRVRPHGTGTAGSPTGTGRPASLTSRDEGTPAPRPGLPPMSGRRYRRMRRAQHLSAPDVRRLLGHETFGTRRLARRYGDFPEPDTRHGDPERGGRPLWAATSVYTWAAETPAFARRGALLRRPLPDDLRPGRWHGSTQTAYGPAIDWATDVGIIRVVHTSESTAASAVAASLSKDRDTHGIVAVCCLYGDLGPTGPALWVADTAHPYIRYEAYWGVLGELAGQPLPWWPTALRLPELVTEWRPGAEPAVVPVPADDDETVLRRAARNTSLPERARAALDDLANAMRNQRVSGVRTSVDIYGRSSDIARTVVAAHPDVTGHPLPESEDRALLSAGWKAVGDSYEPDAAAALQAARAYDPEPLPYGAVTEVERSHATIERWIERLVECDPTAAHVALARARSAEAEAFFVDPVTGMPALRTGGDASERGRWRFHAPLSLPTDGQLSSVVLQDTAWITTDDGLVVPAPCAPNEHFWWGDGWGDRPTEIAYVISLLLDDLRATPDFRDQWSSAPHGLVALFNEEHPPGTELSRAALLHARLDSR</sequence>
<feature type="domain" description="KAP NTPase" evidence="3">
    <location>
        <begin position="242"/>
        <end position="535"/>
    </location>
</feature>
<dbReference type="Pfam" id="PF07693">
    <property type="entry name" value="KAP_NTPase"/>
    <property type="match status" value="1"/>
</dbReference>